<dbReference type="AlphaFoldDB" id="A0A8J2J4R8"/>
<evidence type="ECO:0000256" key="9">
    <source>
        <dbReference type="SAM" id="MobiDB-lite"/>
    </source>
</evidence>
<dbReference type="PROSITE" id="PS50089">
    <property type="entry name" value="ZF_RING_2"/>
    <property type="match status" value="1"/>
</dbReference>
<dbReference type="GO" id="GO:0016020">
    <property type="term" value="C:membrane"/>
    <property type="evidence" value="ECO:0007669"/>
    <property type="project" value="UniProtKB-SubCell"/>
</dbReference>
<name>A0A8J2J4R8_9HEXA</name>
<feature type="compositionally biased region" description="Polar residues" evidence="9">
    <location>
        <begin position="511"/>
        <end position="528"/>
    </location>
</feature>
<evidence type="ECO:0000313" key="13">
    <source>
        <dbReference type="Proteomes" id="UP000708208"/>
    </source>
</evidence>
<evidence type="ECO:0000313" key="12">
    <source>
        <dbReference type="EMBL" id="CAG7683773.1"/>
    </source>
</evidence>
<comment type="caution">
    <text evidence="12">The sequence shown here is derived from an EMBL/GenBank/DDBJ whole genome shotgun (WGS) entry which is preliminary data.</text>
</comment>
<evidence type="ECO:0000256" key="8">
    <source>
        <dbReference type="PROSITE-ProRule" id="PRU00175"/>
    </source>
</evidence>
<feature type="region of interest" description="Disordered" evidence="9">
    <location>
        <begin position="511"/>
        <end position="552"/>
    </location>
</feature>
<keyword evidence="5" id="KW-0862">Zinc</keyword>
<gene>
    <name evidence="12" type="ORF">AFUS01_LOCUS2969</name>
</gene>
<dbReference type="OrthoDB" id="5357315at2759"/>
<evidence type="ECO:0000256" key="5">
    <source>
        <dbReference type="ARBA" id="ARBA00022833"/>
    </source>
</evidence>
<dbReference type="PANTHER" id="PTHR46539">
    <property type="entry name" value="E3 UBIQUITIN-PROTEIN LIGASE ATL42"/>
    <property type="match status" value="1"/>
</dbReference>
<evidence type="ECO:0000256" key="1">
    <source>
        <dbReference type="ARBA" id="ARBA00004370"/>
    </source>
</evidence>
<dbReference type="Proteomes" id="UP000708208">
    <property type="component" value="Unassembled WGS sequence"/>
</dbReference>
<dbReference type="Pfam" id="PF13639">
    <property type="entry name" value="zf-RING_2"/>
    <property type="match status" value="1"/>
</dbReference>
<proteinExistence type="predicted"/>
<evidence type="ECO:0000256" key="4">
    <source>
        <dbReference type="ARBA" id="ARBA00022771"/>
    </source>
</evidence>
<protein>
    <recommendedName>
        <fullName evidence="11">RING-type domain-containing protein</fullName>
    </recommendedName>
</protein>
<dbReference type="FunFam" id="3.30.40.10:FF:000009">
    <property type="entry name" value="E3 ubiquitin-protein ligase RNF130"/>
    <property type="match status" value="1"/>
</dbReference>
<organism evidence="12 13">
    <name type="scientific">Allacma fusca</name>
    <dbReference type="NCBI Taxonomy" id="39272"/>
    <lineage>
        <taxon>Eukaryota</taxon>
        <taxon>Metazoa</taxon>
        <taxon>Ecdysozoa</taxon>
        <taxon>Arthropoda</taxon>
        <taxon>Hexapoda</taxon>
        <taxon>Collembola</taxon>
        <taxon>Symphypleona</taxon>
        <taxon>Sminthuridae</taxon>
        <taxon>Allacma</taxon>
    </lineage>
</organism>
<keyword evidence="13" id="KW-1185">Reference proteome</keyword>
<dbReference type="PANTHER" id="PTHR46539:SF23">
    <property type="entry name" value="RING-TYPE DOMAIN-CONTAINING PROTEIN"/>
    <property type="match status" value="1"/>
</dbReference>
<feature type="compositionally biased region" description="Low complexity" evidence="9">
    <location>
        <begin position="373"/>
        <end position="384"/>
    </location>
</feature>
<dbReference type="InterPro" id="IPR003137">
    <property type="entry name" value="PA_domain"/>
</dbReference>
<dbReference type="InterPro" id="IPR001841">
    <property type="entry name" value="Znf_RING"/>
</dbReference>
<feature type="transmembrane region" description="Helical" evidence="10">
    <location>
        <begin position="205"/>
        <end position="228"/>
    </location>
</feature>
<accession>A0A8J2J4R8</accession>
<feature type="compositionally biased region" description="Basic and acidic residues" evidence="9">
    <location>
        <begin position="534"/>
        <end position="552"/>
    </location>
</feature>
<keyword evidence="7 10" id="KW-0472">Membrane</keyword>
<reference evidence="12" key="1">
    <citation type="submission" date="2021-06" db="EMBL/GenBank/DDBJ databases">
        <authorList>
            <person name="Hodson N. C."/>
            <person name="Mongue J. A."/>
            <person name="Jaron S. K."/>
        </authorList>
    </citation>
    <scope>NUCLEOTIDE SEQUENCE</scope>
</reference>
<evidence type="ECO:0000256" key="2">
    <source>
        <dbReference type="ARBA" id="ARBA00022692"/>
    </source>
</evidence>
<dbReference type="CDD" id="cd16668">
    <property type="entry name" value="RING-H2_RNF130-like"/>
    <property type="match status" value="1"/>
</dbReference>
<evidence type="ECO:0000259" key="11">
    <source>
        <dbReference type="PROSITE" id="PS50089"/>
    </source>
</evidence>
<dbReference type="EMBL" id="CAJVCH010017515">
    <property type="protein sequence ID" value="CAG7683773.1"/>
    <property type="molecule type" value="Genomic_DNA"/>
</dbReference>
<keyword evidence="2 10" id="KW-0812">Transmembrane</keyword>
<evidence type="ECO:0000256" key="6">
    <source>
        <dbReference type="ARBA" id="ARBA00022989"/>
    </source>
</evidence>
<keyword evidence="4 8" id="KW-0863">Zinc-finger</keyword>
<feature type="domain" description="RING-type" evidence="11">
    <location>
        <begin position="274"/>
        <end position="315"/>
    </location>
</feature>
<comment type="subcellular location">
    <subcellularLocation>
        <location evidence="1">Membrane</location>
    </subcellularLocation>
</comment>
<keyword evidence="6 10" id="KW-1133">Transmembrane helix</keyword>
<feature type="region of interest" description="Disordered" evidence="9">
    <location>
        <begin position="419"/>
        <end position="461"/>
    </location>
</feature>
<feature type="compositionally biased region" description="Basic and acidic residues" evidence="9">
    <location>
        <begin position="347"/>
        <end position="372"/>
    </location>
</feature>
<sequence length="552" mass="61318">MESECRSWKKIIFGIFIASILLVEFSDATAADWSLDRSDDPTFNAFINLTYYVQGAKKVHTEKSEIGKFGLGKIGSAYGVVIHVRSRNRTDEHDGCEFPFGNHIPNDTSWIALIKRGNCTFEKKLENAWRSKAAAMVVYDIDAKDELDHMDLKSATHNYNIPGVLTYKWKGEEIASLVDNGTAVTMYITVGDSRTSYNGINRTSVLFVSISFIVLMIISLAWLVFYYVQRFRYLHAKDRLAQRLCNAAKKALAKIPTRNIKLTDKEMNSEGECCAVCIEVYRSGDTLRTLPCKHEFHKTCVDPWLLEHRTCPMCKMDILKYYGFIFTGSQESILHLDLDDNVMNSSESRETDSPSHEPHHPTHHTAQMDEHPQSSVSSSFPSQQNLGSIRKPSLISLTVVAGPRGSIVDSADVETIVKSTMNSSGSRRSSVSSSEKPAGVPEKTHPMCGVSPETKRSEPVSLADNGSVLETEKEKTCSDSNSIHVAVVEHQPEHVTSQAESGVESLSVTPCHNEVVNTTPSSVSNEIPSQEESSVEKSSVHIEDETTKSLKK</sequence>
<dbReference type="Pfam" id="PF02225">
    <property type="entry name" value="PA"/>
    <property type="match status" value="1"/>
</dbReference>
<evidence type="ECO:0000256" key="10">
    <source>
        <dbReference type="SAM" id="Phobius"/>
    </source>
</evidence>
<evidence type="ECO:0000256" key="3">
    <source>
        <dbReference type="ARBA" id="ARBA00022723"/>
    </source>
</evidence>
<dbReference type="SMART" id="SM00184">
    <property type="entry name" value="RING"/>
    <property type="match status" value="1"/>
</dbReference>
<feature type="region of interest" description="Disordered" evidence="9">
    <location>
        <begin position="344"/>
        <end position="387"/>
    </location>
</feature>
<feature type="compositionally biased region" description="Low complexity" evidence="9">
    <location>
        <begin position="423"/>
        <end position="434"/>
    </location>
</feature>
<dbReference type="GO" id="GO:0008270">
    <property type="term" value="F:zinc ion binding"/>
    <property type="evidence" value="ECO:0007669"/>
    <property type="project" value="UniProtKB-KW"/>
</dbReference>
<keyword evidence="3" id="KW-0479">Metal-binding</keyword>
<evidence type="ECO:0000256" key="7">
    <source>
        <dbReference type="ARBA" id="ARBA00023136"/>
    </source>
</evidence>